<evidence type="ECO:0000313" key="4">
    <source>
        <dbReference type="EMBL" id="GAF87879.1"/>
    </source>
</evidence>
<feature type="domain" description="Peptidase M16 N-terminal" evidence="2">
    <location>
        <begin position="2"/>
        <end position="88"/>
    </location>
</feature>
<feature type="non-terminal residue" evidence="4">
    <location>
        <position position="1"/>
    </location>
</feature>
<gene>
    <name evidence="4" type="ORF">S01H1_27169</name>
</gene>
<feature type="non-terminal residue" evidence="4">
    <location>
        <position position="280"/>
    </location>
</feature>
<protein>
    <recommendedName>
        <fullName evidence="5">Peptidase M16 C-terminal domain-containing protein</fullName>
    </recommendedName>
</protein>
<evidence type="ECO:0000259" key="2">
    <source>
        <dbReference type="Pfam" id="PF00675"/>
    </source>
</evidence>
<dbReference type="PANTHER" id="PTHR11851">
    <property type="entry name" value="METALLOPROTEASE"/>
    <property type="match status" value="1"/>
</dbReference>
<reference evidence="4" key="1">
    <citation type="journal article" date="2014" name="Front. Microbiol.">
        <title>High frequency of phylogenetically diverse reductive dehalogenase-homologous genes in deep subseafloor sedimentary metagenomes.</title>
        <authorList>
            <person name="Kawai M."/>
            <person name="Futagami T."/>
            <person name="Toyoda A."/>
            <person name="Takaki Y."/>
            <person name="Nishi S."/>
            <person name="Hori S."/>
            <person name="Arai W."/>
            <person name="Tsubouchi T."/>
            <person name="Morono Y."/>
            <person name="Uchiyama I."/>
            <person name="Ito T."/>
            <person name="Fujiyama A."/>
            <person name="Inagaki F."/>
            <person name="Takami H."/>
        </authorList>
    </citation>
    <scope>NUCLEOTIDE SEQUENCE</scope>
    <source>
        <strain evidence="4">Expedition CK06-06</strain>
    </source>
</reference>
<dbReference type="GO" id="GO:0046872">
    <property type="term" value="F:metal ion binding"/>
    <property type="evidence" value="ECO:0007669"/>
    <property type="project" value="InterPro"/>
</dbReference>
<sequence>RGGALNAFTSQEITAYYAHFLNRNLKVTLKILVDMVLRPLLKISEIDKERKVILEEIKMYNDLPSARAGVLLDRLLWKSHPLGEEIIGSTATVKGIKRPDLLMFMKKHYQPSNVVIAFSGAVSKEMIVKLLEREITKKSERISLRSMPPSSLRGLRIKCEKKILEQSHLCIGFRSVSYLDRDKLTAQLTNVILGANMSSRLFEELREKRSLCYDISTEQRMYRDSGAFSIHMGLDKSKIKVALSATLKELNKLKTKKVSNRELLRAKDFLLGQLAMSLER</sequence>
<dbReference type="Pfam" id="PF00675">
    <property type="entry name" value="Peptidase_M16"/>
    <property type="match status" value="1"/>
</dbReference>
<dbReference type="SUPFAM" id="SSF63411">
    <property type="entry name" value="LuxS/MPP-like metallohydrolase"/>
    <property type="match status" value="2"/>
</dbReference>
<name>X0T3Q9_9ZZZZ</name>
<dbReference type="Gene3D" id="3.30.830.10">
    <property type="entry name" value="Metalloenzyme, LuxS/M16 peptidase-like"/>
    <property type="match status" value="2"/>
</dbReference>
<dbReference type="EMBL" id="BARS01016517">
    <property type="protein sequence ID" value="GAF87879.1"/>
    <property type="molecule type" value="Genomic_DNA"/>
</dbReference>
<comment type="caution">
    <text evidence="4">The sequence shown here is derived from an EMBL/GenBank/DDBJ whole genome shotgun (WGS) entry which is preliminary data.</text>
</comment>
<evidence type="ECO:0000256" key="1">
    <source>
        <dbReference type="ARBA" id="ARBA00007261"/>
    </source>
</evidence>
<evidence type="ECO:0008006" key="5">
    <source>
        <dbReference type="Google" id="ProtNLM"/>
    </source>
</evidence>
<dbReference type="AlphaFoldDB" id="X0T3Q9"/>
<dbReference type="InterPro" id="IPR007863">
    <property type="entry name" value="Peptidase_M16_C"/>
</dbReference>
<evidence type="ECO:0000259" key="3">
    <source>
        <dbReference type="Pfam" id="PF05193"/>
    </source>
</evidence>
<dbReference type="PANTHER" id="PTHR11851:SF49">
    <property type="entry name" value="MITOCHONDRIAL-PROCESSING PEPTIDASE SUBUNIT ALPHA"/>
    <property type="match status" value="1"/>
</dbReference>
<accession>X0T3Q9</accession>
<comment type="similarity">
    <text evidence="1">Belongs to the peptidase M16 family.</text>
</comment>
<dbReference type="InterPro" id="IPR011765">
    <property type="entry name" value="Pept_M16_N"/>
</dbReference>
<dbReference type="InterPro" id="IPR011249">
    <property type="entry name" value="Metalloenz_LuxS/M16"/>
</dbReference>
<dbReference type="Pfam" id="PF05193">
    <property type="entry name" value="Peptidase_M16_C"/>
    <property type="match status" value="1"/>
</dbReference>
<dbReference type="InterPro" id="IPR050361">
    <property type="entry name" value="MPP/UQCRC_Complex"/>
</dbReference>
<feature type="domain" description="Peptidase M16 C-terminal" evidence="3">
    <location>
        <begin position="96"/>
        <end position="268"/>
    </location>
</feature>
<proteinExistence type="inferred from homology"/>
<organism evidence="4">
    <name type="scientific">marine sediment metagenome</name>
    <dbReference type="NCBI Taxonomy" id="412755"/>
    <lineage>
        <taxon>unclassified sequences</taxon>
        <taxon>metagenomes</taxon>
        <taxon>ecological metagenomes</taxon>
    </lineage>
</organism>